<dbReference type="EMBL" id="JARKIB010000151">
    <property type="protein sequence ID" value="KAJ7731638.1"/>
    <property type="molecule type" value="Genomic_DNA"/>
</dbReference>
<reference evidence="2" key="1">
    <citation type="submission" date="2023-03" db="EMBL/GenBank/DDBJ databases">
        <title>Massive genome expansion in bonnet fungi (Mycena s.s.) driven by repeated elements and novel gene families across ecological guilds.</title>
        <authorList>
            <consortium name="Lawrence Berkeley National Laboratory"/>
            <person name="Harder C.B."/>
            <person name="Miyauchi S."/>
            <person name="Viragh M."/>
            <person name="Kuo A."/>
            <person name="Thoen E."/>
            <person name="Andreopoulos B."/>
            <person name="Lu D."/>
            <person name="Skrede I."/>
            <person name="Drula E."/>
            <person name="Henrissat B."/>
            <person name="Morin E."/>
            <person name="Kohler A."/>
            <person name="Barry K."/>
            <person name="LaButti K."/>
            <person name="Morin E."/>
            <person name="Salamov A."/>
            <person name="Lipzen A."/>
            <person name="Mereny Z."/>
            <person name="Hegedus B."/>
            <person name="Baldrian P."/>
            <person name="Stursova M."/>
            <person name="Weitz H."/>
            <person name="Taylor A."/>
            <person name="Grigoriev I.V."/>
            <person name="Nagy L.G."/>
            <person name="Martin F."/>
            <person name="Kauserud H."/>
        </authorList>
    </citation>
    <scope>NUCLEOTIDE SEQUENCE</scope>
    <source>
        <strain evidence="2">CBHHK182m</strain>
    </source>
</reference>
<evidence type="ECO:0000256" key="1">
    <source>
        <dbReference type="SAM" id="MobiDB-lite"/>
    </source>
</evidence>
<accession>A0AAD7HZF7</accession>
<name>A0AAD7HZF7_9AGAR</name>
<evidence type="ECO:0000313" key="3">
    <source>
        <dbReference type="Proteomes" id="UP001215598"/>
    </source>
</evidence>
<feature type="region of interest" description="Disordered" evidence="1">
    <location>
        <begin position="1"/>
        <end position="36"/>
    </location>
</feature>
<dbReference type="Proteomes" id="UP001215598">
    <property type="component" value="Unassembled WGS sequence"/>
</dbReference>
<proteinExistence type="predicted"/>
<organism evidence="2 3">
    <name type="scientific">Mycena metata</name>
    <dbReference type="NCBI Taxonomy" id="1033252"/>
    <lineage>
        <taxon>Eukaryota</taxon>
        <taxon>Fungi</taxon>
        <taxon>Dikarya</taxon>
        <taxon>Basidiomycota</taxon>
        <taxon>Agaricomycotina</taxon>
        <taxon>Agaricomycetes</taxon>
        <taxon>Agaricomycetidae</taxon>
        <taxon>Agaricales</taxon>
        <taxon>Marasmiineae</taxon>
        <taxon>Mycenaceae</taxon>
        <taxon>Mycena</taxon>
    </lineage>
</organism>
<protein>
    <submittedName>
        <fullName evidence="2">Uncharacterized protein</fullName>
    </submittedName>
</protein>
<comment type="caution">
    <text evidence="2">The sequence shown here is derived from an EMBL/GenBank/DDBJ whole genome shotgun (WGS) entry which is preliminary data.</text>
</comment>
<dbReference type="AlphaFoldDB" id="A0AAD7HZF7"/>
<evidence type="ECO:0000313" key="2">
    <source>
        <dbReference type="EMBL" id="KAJ7731638.1"/>
    </source>
</evidence>
<gene>
    <name evidence="2" type="ORF">B0H16DRAFT_1733200</name>
</gene>
<feature type="compositionally biased region" description="Gly residues" evidence="1">
    <location>
        <begin position="15"/>
        <end position="35"/>
    </location>
</feature>
<keyword evidence="3" id="KW-1185">Reference proteome</keyword>
<sequence>MPPHGDEPRTVNIYGGVGGDGGAANVRGGGGGTGEGPHVNTKVTTEHFEMNNNTGTFSGARDFTVTASINNYLQPTPPPGPLPQFKPTYTRRGRTIDIEEIWKLQKLRPIPISDPFATVKLGSIMFCPQGREPAEVAFYPDADPYIRPWDAGVAGGQKMAEGWTRFNASDVCGRTLVLRRHITPTLYLWLYQATYIFSRLQVSSNFEDYVLLHTIDFKIETYGAKHKPTEGFLFLCPEEDFQITTAEFRWPEYPAYWSRDPKGVERLGMDEATRLGFPPLVFKSRIRGSSFDSRVYDGLRQYQEETGFDPETPEYSIAWGGADWPLFQLSG</sequence>